<protein>
    <recommendedName>
        <fullName evidence="3">Phasin family protein</fullName>
    </recommendedName>
</protein>
<accession>A0A5B8CBK4</accession>
<evidence type="ECO:0008006" key="3">
    <source>
        <dbReference type="Google" id="ProtNLM"/>
    </source>
</evidence>
<evidence type="ECO:0000313" key="1">
    <source>
        <dbReference type="EMBL" id="QDC36583.1"/>
    </source>
</evidence>
<dbReference type="EMBL" id="CP041016">
    <property type="protein sequence ID" value="QDC36583.1"/>
    <property type="molecule type" value="Genomic_DNA"/>
</dbReference>
<proteinExistence type="predicted"/>
<sequence length="126" mass="13359">MTYPFDQLGALTKANSDLSIRLAEIARHGAQGGMQSAAAIVNTLGEVATPEFSPEKKVAALSEKGANILRDAEKVREQMIADTRAALQTWQEAWSAAAVLPVGTGATDAFRGLMRMWRGVASGGEK</sequence>
<dbReference type="RefSeq" id="WP_140041713.1">
    <property type="nucleotide sequence ID" value="NZ_CP041016.1"/>
</dbReference>
<organism evidence="1 2">
    <name type="scientific">Sphingobium fuliginis ATCC 27551</name>
    <dbReference type="NCBI Taxonomy" id="1208342"/>
    <lineage>
        <taxon>Bacteria</taxon>
        <taxon>Pseudomonadati</taxon>
        <taxon>Pseudomonadota</taxon>
        <taxon>Alphaproteobacteria</taxon>
        <taxon>Sphingomonadales</taxon>
        <taxon>Sphingomonadaceae</taxon>
        <taxon>Sphingobium</taxon>
    </lineage>
</organism>
<reference evidence="1 2" key="1">
    <citation type="submission" date="2019-06" db="EMBL/GenBank/DDBJ databases">
        <title>Genome organization and adaptive potential of archetypical organophosphate degarding Sphingobium fuliginis ATCC 27551.</title>
        <authorList>
            <person name="Sarwar A."/>
            <person name="Parthasarathy S."/>
            <person name="Singh C."/>
            <person name="Siddavattam D."/>
        </authorList>
    </citation>
    <scope>NUCLEOTIDE SEQUENCE [LARGE SCALE GENOMIC DNA]</scope>
    <source>
        <strain evidence="1 2">ATCC 27551</strain>
    </source>
</reference>
<dbReference type="Proteomes" id="UP000311469">
    <property type="component" value="Chromosome cSF1"/>
</dbReference>
<name>A0A5B8CBK4_SPHSA</name>
<dbReference type="KEGG" id="sufl:FIL70_04305"/>
<gene>
    <name evidence="1" type="ORF">FIL70_04305</name>
</gene>
<dbReference type="AlphaFoldDB" id="A0A5B8CBK4"/>
<evidence type="ECO:0000313" key="2">
    <source>
        <dbReference type="Proteomes" id="UP000311469"/>
    </source>
</evidence>